<evidence type="ECO:0000313" key="6">
    <source>
        <dbReference type="Proteomes" id="UP000022447"/>
    </source>
</evidence>
<feature type="compositionally biased region" description="Basic and acidic residues" evidence="3">
    <location>
        <begin position="485"/>
        <end position="496"/>
    </location>
</feature>
<dbReference type="InterPro" id="IPR036188">
    <property type="entry name" value="FAD/NAD-bd_sf"/>
</dbReference>
<feature type="region of interest" description="Disordered" evidence="3">
    <location>
        <begin position="485"/>
        <end position="523"/>
    </location>
</feature>
<sequence length="523" mass="54944">MSAGSRPLVVSDPVIVVGAGIGGLCAALSLASDGVPVRVIDSGTAPGGKIREVNGAPGGPTVLTMKWVFDALYAAAGESLGDRLRLVRQDVLARHFWRDGAVLDLHADPEASAAAIREFAGARGESEFRAFSARAKRLFEGFLAPVMTAPRPDPAGIARALARQPRLVRDMAPGRSLAGLLERSFTDPRLRQLFGRYATYVGGSPHASPALLSLIWEAEAAGVWTVAGGLTALAADIAGLIEARGGEVMLGTTVDRIEMDGSGVTGVRLSDGRVCRASAVVFNGDPRALATGLLGDHLTGIAKAARRRPRALSARVWSCRGIWTGPEIRHHNVFFRDDPRPEFEAIAEGRIASRPTHYLCAADRGFGSPPPSDEAFEIIINAAPLTQHPQEHEEFAECLTRTHRTLETFGARIDPAPEPPALTTQEDFEALCPGSAGSLYGQSPHGAMAAFARPTARTKVPGLYLAGGGVHPGPGVPMAALSGRHAAEAIRTDRASRSPSRRTATRGGMSTGSATTAPGRSRS</sequence>
<accession>X7EI67</accession>
<dbReference type="Gene3D" id="3.50.50.60">
    <property type="entry name" value="FAD/NAD(P)-binding domain"/>
    <property type="match status" value="2"/>
</dbReference>
<dbReference type="SUPFAM" id="SSF51905">
    <property type="entry name" value="FAD/NAD(P)-binding domain"/>
    <property type="match status" value="1"/>
</dbReference>
<keyword evidence="2" id="KW-0560">Oxidoreductase</keyword>
<evidence type="ECO:0000259" key="4">
    <source>
        <dbReference type="Pfam" id="PF01593"/>
    </source>
</evidence>
<dbReference type="STRING" id="1449350.OCH239_11485"/>
<dbReference type="Pfam" id="PF01593">
    <property type="entry name" value="Amino_oxidase"/>
    <property type="match status" value="1"/>
</dbReference>
<gene>
    <name evidence="5" type="ORF">OCH239_11485</name>
</gene>
<protein>
    <submittedName>
        <fullName evidence="5">Methoxyneurosporene dehydrogenase</fullName>
    </submittedName>
</protein>
<dbReference type="NCBIfam" id="NF045637">
    <property type="entry name" value="carotdesatCrtDProt"/>
    <property type="match status" value="1"/>
</dbReference>
<reference evidence="5 6" key="1">
    <citation type="submission" date="2014-01" db="EMBL/GenBank/DDBJ databases">
        <title>Roseivivax halodurans JCM 10272 Genome Sequencing.</title>
        <authorList>
            <person name="Lai Q."/>
            <person name="Li G."/>
            <person name="Shao Z."/>
        </authorList>
    </citation>
    <scope>NUCLEOTIDE SEQUENCE [LARGE SCALE GENOMIC DNA]</scope>
    <source>
        <strain evidence="5 6">JCM 10272</strain>
    </source>
</reference>
<keyword evidence="6" id="KW-1185">Reference proteome</keyword>
<evidence type="ECO:0000256" key="2">
    <source>
        <dbReference type="ARBA" id="ARBA00023002"/>
    </source>
</evidence>
<evidence type="ECO:0000313" key="5">
    <source>
        <dbReference type="EMBL" id="ETX15799.1"/>
    </source>
</evidence>
<dbReference type="Proteomes" id="UP000022447">
    <property type="component" value="Unassembled WGS sequence"/>
</dbReference>
<evidence type="ECO:0000256" key="1">
    <source>
        <dbReference type="ARBA" id="ARBA00006046"/>
    </source>
</evidence>
<dbReference type="RefSeq" id="WP_037259303.1">
    <property type="nucleotide sequence ID" value="NZ_JALZ01000003.1"/>
</dbReference>
<dbReference type="PANTHER" id="PTHR43734:SF7">
    <property type="entry name" value="4,4'-DIAPONEUROSPORENE OXYGENASE"/>
    <property type="match status" value="1"/>
</dbReference>
<dbReference type="EMBL" id="JALZ01000003">
    <property type="protein sequence ID" value="ETX15799.1"/>
    <property type="molecule type" value="Genomic_DNA"/>
</dbReference>
<proteinExistence type="inferred from homology"/>
<dbReference type="eggNOG" id="COG1233">
    <property type="taxonomic scope" value="Bacteria"/>
</dbReference>
<dbReference type="InterPro" id="IPR002937">
    <property type="entry name" value="Amino_oxidase"/>
</dbReference>
<comment type="similarity">
    <text evidence="1">Belongs to the carotenoid/retinoid oxidoreductase family.</text>
</comment>
<dbReference type="PATRIC" id="fig|1449350.3.peg.909"/>
<evidence type="ECO:0000256" key="3">
    <source>
        <dbReference type="SAM" id="MobiDB-lite"/>
    </source>
</evidence>
<feature type="domain" description="Amine oxidase" evidence="4">
    <location>
        <begin position="21"/>
        <end position="490"/>
    </location>
</feature>
<feature type="compositionally biased region" description="Polar residues" evidence="3">
    <location>
        <begin position="511"/>
        <end position="523"/>
    </location>
</feature>
<dbReference type="PANTHER" id="PTHR43734">
    <property type="entry name" value="PHYTOENE DESATURASE"/>
    <property type="match status" value="1"/>
</dbReference>
<dbReference type="OrthoDB" id="9774675at2"/>
<comment type="caution">
    <text evidence="5">The sequence shown here is derived from an EMBL/GenBank/DDBJ whole genome shotgun (WGS) entry which is preliminary data.</text>
</comment>
<dbReference type="InterPro" id="IPR054841">
    <property type="entry name" value="carotdesatCrtD"/>
</dbReference>
<organism evidence="5 6">
    <name type="scientific">Roseivivax halodurans JCM 10272</name>
    <dbReference type="NCBI Taxonomy" id="1449350"/>
    <lineage>
        <taxon>Bacteria</taxon>
        <taxon>Pseudomonadati</taxon>
        <taxon>Pseudomonadota</taxon>
        <taxon>Alphaproteobacteria</taxon>
        <taxon>Rhodobacterales</taxon>
        <taxon>Roseobacteraceae</taxon>
        <taxon>Roseivivax</taxon>
    </lineage>
</organism>
<dbReference type="AlphaFoldDB" id="X7EI67"/>
<name>X7EI67_9RHOB</name>
<dbReference type="GO" id="GO:0016491">
    <property type="term" value="F:oxidoreductase activity"/>
    <property type="evidence" value="ECO:0007669"/>
    <property type="project" value="UniProtKB-KW"/>
</dbReference>